<dbReference type="Gene3D" id="3.90.78.10">
    <property type="entry name" value="UDP-N-acetylenolpyruvoylglucosamine reductase, C-terminal domain"/>
    <property type="match status" value="1"/>
</dbReference>
<dbReference type="GO" id="GO:0009252">
    <property type="term" value="P:peptidoglycan biosynthetic process"/>
    <property type="evidence" value="ECO:0007669"/>
    <property type="project" value="UniProtKB-UniRule"/>
</dbReference>
<evidence type="ECO:0000256" key="13">
    <source>
        <dbReference type="ARBA" id="ARBA00022984"/>
    </source>
</evidence>
<comment type="catalytic activity">
    <reaction evidence="18 19">
        <text>UDP-N-acetyl-alpha-D-muramate + NADP(+) = UDP-N-acetyl-3-O-(1-carboxyvinyl)-alpha-D-glucosamine + NADPH + H(+)</text>
        <dbReference type="Rhea" id="RHEA:12248"/>
        <dbReference type="ChEBI" id="CHEBI:15378"/>
        <dbReference type="ChEBI" id="CHEBI:57783"/>
        <dbReference type="ChEBI" id="CHEBI:58349"/>
        <dbReference type="ChEBI" id="CHEBI:68483"/>
        <dbReference type="ChEBI" id="CHEBI:70757"/>
        <dbReference type="EC" id="1.3.1.98"/>
    </reaction>
</comment>
<evidence type="ECO:0000256" key="19">
    <source>
        <dbReference type="HAMAP-Rule" id="MF_00037"/>
    </source>
</evidence>
<organism evidence="21 22">
    <name type="scientific">Acidithiobacillus caldus (strain ATCC 51756 / DSM 8584 / KU)</name>
    <dbReference type="NCBI Taxonomy" id="637389"/>
    <lineage>
        <taxon>Bacteria</taxon>
        <taxon>Pseudomonadati</taxon>
        <taxon>Pseudomonadota</taxon>
        <taxon>Acidithiobacillia</taxon>
        <taxon>Acidithiobacillales</taxon>
        <taxon>Acidithiobacillaceae</taxon>
        <taxon>Acidithiobacillus</taxon>
    </lineage>
</organism>
<dbReference type="InterPro" id="IPR011601">
    <property type="entry name" value="MurB_C"/>
</dbReference>
<comment type="similarity">
    <text evidence="19">Belongs to the MurB family.</text>
</comment>
<evidence type="ECO:0000256" key="5">
    <source>
        <dbReference type="ARBA" id="ARBA00012518"/>
    </source>
</evidence>
<dbReference type="EC" id="1.3.1.98" evidence="5 19"/>
<dbReference type="Pfam" id="PF01565">
    <property type="entry name" value="FAD_binding_4"/>
    <property type="match status" value="1"/>
</dbReference>
<dbReference type="GO" id="GO:0008360">
    <property type="term" value="P:regulation of cell shape"/>
    <property type="evidence" value="ECO:0007669"/>
    <property type="project" value="UniProtKB-KW"/>
</dbReference>
<dbReference type="GeneID" id="92932573"/>
<evidence type="ECO:0000256" key="6">
    <source>
        <dbReference type="ARBA" id="ARBA00015188"/>
    </source>
</evidence>
<keyword evidence="9 19" id="KW-0285">Flavoprotein</keyword>
<evidence type="ECO:0000256" key="4">
    <source>
        <dbReference type="ARBA" id="ARBA00004752"/>
    </source>
</evidence>
<feature type="domain" description="FAD-binding PCMH-type" evidence="20">
    <location>
        <begin position="20"/>
        <end position="199"/>
    </location>
</feature>
<dbReference type="GO" id="GO:0071949">
    <property type="term" value="F:FAD binding"/>
    <property type="evidence" value="ECO:0007669"/>
    <property type="project" value="InterPro"/>
</dbReference>
<dbReference type="InterPro" id="IPR036635">
    <property type="entry name" value="MurB_C_sf"/>
</dbReference>
<dbReference type="GO" id="GO:0008762">
    <property type="term" value="F:UDP-N-acetylmuramate dehydrogenase activity"/>
    <property type="evidence" value="ECO:0007669"/>
    <property type="project" value="UniProtKB-UniRule"/>
</dbReference>
<keyword evidence="10 19" id="KW-0274">FAD</keyword>
<protein>
    <recommendedName>
        <fullName evidence="6 19">UDP-N-acetylenolpyruvoylglucosamine reductase</fullName>
        <ecNumber evidence="5 19">1.3.1.98</ecNumber>
    </recommendedName>
    <alternativeName>
        <fullName evidence="17 19">UDP-N-acetylmuramate dehydrogenase</fullName>
    </alternativeName>
</protein>
<dbReference type="HAMAP" id="MF_00037">
    <property type="entry name" value="MurB"/>
    <property type="match status" value="1"/>
</dbReference>
<feature type="active site" description="Proton donor" evidence="19">
    <location>
        <position position="212"/>
    </location>
</feature>
<evidence type="ECO:0000256" key="11">
    <source>
        <dbReference type="ARBA" id="ARBA00022857"/>
    </source>
</evidence>
<proteinExistence type="inferred from homology"/>
<dbReference type="AlphaFoldDB" id="A0A059ZY30"/>
<keyword evidence="16 19" id="KW-0961">Cell wall biogenesis/degradation</keyword>
<dbReference type="InterPro" id="IPR016169">
    <property type="entry name" value="FAD-bd_PCMH_sub2"/>
</dbReference>
<evidence type="ECO:0000256" key="1">
    <source>
        <dbReference type="ARBA" id="ARBA00001974"/>
    </source>
</evidence>
<dbReference type="HOGENOM" id="CLU_035304_1_1_6"/>
<name>A0A059ZY30_ACICK</name>
<evidence type="ECO:0000313" key="21">
    <source>
        <dbReference type="EMBL" id="AIA56353.1"/>
    </source>
</evidence>
<evidence type="ECO:0000256" key="12">
    <source>
        <dbReference type="ARBA" id="ARBA00022960"/>
    </source>
</evidence>
<dbReference type="InterPro" id="IPR036318">
    <property type="entry name" value="FAD-bd_PCMH-like_sf"/>
</dbReference>
<evidence type="ECO:0000259" key="20">
    <source>
        <dbReference type="PROSITE" id="PS51387"/>
    </source>
</evidence>
<dbReference type="PANTHER" id="PTHR21071:SF4">
    <property type="entry name" value="UDP-N-ACETYLENOLPYRUVOYLGLUCOSAMINE REDUCTASE"/>
    <property type="match status" value="1"/>
</dbReference>
<comment type="function">
    <text evidence="2 19">Cell wall formation.</text>
</comment>
<dbReference type="NCBIfam" id="NF010480">
    <property type="entry name" value="PRK13905.1"/>
    <property type="match status" value="1"/>
</dbReference>
<gene>
    <name evidence="19" type="primary">murB</name>
    <name evidence="21" type="ORF">Acaty_c2509</name>
</gene>
<reference evidence="21 22" key="1">
    <citation type="journal article" date="2009" name="J. Bacteriol.">
        <title>Draft genome sequence of the extremely acidophilic bacterium Acidithiobacillus caldus ATCC 51756 reveals metabolic versatility in the genus Acidithiobacillus.</title>
        <authorList>
            <person name="Valdes J."/>
            <person name="Quatrini R."/>
            <person name="Hallberg K."/>
            <person name="Dopson M."/>
            <person name="Valenzuela P.D."/>
            <person name="Holmes D.S."/>
        </authorList>
    </citation>
    <scope>NUCLEOTIDE SEQUENCE [LARGE SCALE GENOMIC DNA]</scope>
    <source>
        <strain evidence="22">ATCC 51756 / DSM 8584 / KU</strain>
    </source>
</reference>
<dbReference type="Gene3D" id="3.30.465.10">
    <property type="match status" value="1"/>
</dbReference>
<dbReference type="EMBL" id="CP005986">
    <property type="protein sequence ID" value="AIA56353.1"/>
    <property type="molecule type" value="Genomic_DNA"/>
</dbReference>
<evidence type="ECO:0000256" key="15">
    <source>
        <dbReference type="ARBA" id="ARBA00023306"/>
    </source>
</evidence>
<dbReference type="GO" id="GO:0005829">
    <property type="term" value="C:cytosol"/>
    <property type="evidence" value="ECO:0007669"/>
    <property type="project" value="TreeGrafter"/>
</dbReference>
<accession>A0A059ZY30</accession>
<dbReference type="RefSeq" id="WP_004869144.1">
    <property type="nucleotide sequence ID" value="NZ_CP005986.1"/>
</dbReference>
<evidence type="ECO:0000256" key="18">
    <source>
        <dbReference type="ARBA" id="ARBA00048914"/>
    </source>
</evidence>
<dbReference type="NCBIfam" id="TIGR00179">
    <property type="entry name" value="murB"/>
    <property type="match status" value="1"/>
</dbReference>
<evidence type="ECO:0000256" key="7">
    <source>
        <dbReference type="ARBA" id="ARBA00022490"/>
    </source>
</evidence>
<keyword evidence="15 19" id="KW-0131">Cell cycle</keyword>
<dbReference type="eggNOG" id="COG0812">
    <property type="taxonomic scope" value="Bacteria"/>
</dbReference>
<keyword evidence="8 19" id="KW-0132">Cell division</keyword>
<dbReference type="GO" id="GO:0071555">
    <property type="term" value="P:cell wall organization"/>
    <property type="evidence" value="ECO:0007669"/>
    <property type="project" value="UniProtKB-KW"/>
</dbReference>
<sequence length="292" mass="31413">MSGGRLRLGEPLDRHTSWRVGGPADRFYLPHDLADLQYFLRHFAVPPIHWLGLGSNLLVRDGGLRGTVVCLAHGLQGMALTEPDLIVAETGVGAVKLAHFAARAGLAGAEFLAGIPGTLGGCLAMNAGAHGGETWSLVEWVELLSPGGELRRLPASAFRIGYREVQGQGSDCFVRAALRLTADAADAVQRRLRAGQERRAATQPLQWPSCGSVFRNPPGDYAARLIEAAGLKGRRIGDAEVSPQHANFIVNRGAARAAQIEALVQLVQNEVRRRFEVLLIPEMRVVGEDDDV</sequence>
<dbReference type="Gene3D" id="3.30.43.10">
    <property type="entry name" value="Uridine Diphospho-n-acetylenolpyruvylglucosamine Reductase, domain 2"/>
    <property type="match status" value="1"/>
</dbReference>
<dbReference type="SUPFAM" id="SSF56176">
    <property type="entry name" value="FAD-binding/transporter-associated domain-like"/>
    <property type="match status" value="1"/>
</dbReference>
<dbReference type="PROSITE" id="PS51387">
    <property type="entry name" value="FAD_PCMH"/>
    <property type="match status" value="1"/>
</dbReference>
<dbReference type="PANTHER" id="PTHR21071">
    <property type="entry name" value="UDP-N-ACETYLENOLPYRUVOYLGLUCOSAMINE REDUCTASE"/>
    <property type="match status" value="1"/>
</dbReference>
<comment type="subcellular location">
    <subcellularLocation>
        <location evidence="3 19">Cytoplasm</location>
    </subcellularLocation>
</comment>
<evidence type="ECO:0000256" key="16">
    <source>
        <dbReference type="ARBA" id="ARBA00023316"/>
    </source>
</evidence>
<evidence type="ECO:0000256" key="17">
    <source>
        <dbReference type="ARBA" id="ARBA00031026"/>
    </source>
</evidence>
<dbReference type="KEGG" id="acz:Acaty_c2509"/>
<dbReference type="SUPFAM" id="SSF56194">
    <property type="entry name" value="Uridine diphospho-N-Acetylenolpyruvylglucosamine reductase, MurB, C-terminal domain"/>
    <property type="match status" value="1"/>
</dbReference>
<evidence type="ECO:0000256" key="10">
    <source>
        <dbReference type="ARBA" id="ARBA00022827"/>
    </source>
</evidence>
<dbReference type="InterPro" id="IPR016166">
    <property type="entry name" value="FAD-bd_PCMH"/>
</dbReference>
<evidence type="ECO:0000313" key="22">
    <source>
        <dbReference type="Proteomes" id="UP000005522"/>
    </source>
</evidence>
<dbReference type="InterPro" id="IPR016167">
    <property type="entry name" value="FAD-bd_PCMH_sub1"/>
</dbReference>
<keyword evidence="12 19" id="KW-0133">Cell shape</keyword>
<dbReference type="InterPro" id="IPR006094">
    <property type="entry name" value="Oxid_FAD_bind_N"/>
</dbReference>
<feature type="active site" evidence="19">
    <location>
        <position position="163"/>
    </location>
</feature>
<keyword evidence="14 19" id="KW-0560">Oxidoreductase</keyword>
<keyword evidence="11 19" id="KW-0521">NADP</keyword>
<evidence type="ECO:0000256" key="9">
    <source>
        <dbReference type="ARBA" id="ARBA00022630"/>
    </source>
</evidence>
<evidence type="ECO:0000256" key="2">
    <source>
        <dbReference type="ARBA" id="ARBA00003921"/>
    </source>
</evidence>
<dbReference type="GO" id="GO:0051301">
    <property type="term" value="P:cell division"/>
    <property type="evidence" value="ECO:0007669"/>
    <property type="project" value="UniProtKB-KW"/>
</dbReference>
<evidence type="ECO:0000256" key="14">
    <source>
        <dbReference type="ARBA" id="ARBA00023002"/>
    </source>
</evidence>
<dbReference type="InterPro" id="IPR003170">
    <property type="entry name" value="MurB"/>
</dbReference>
<dbReference type="Pfam" id="PF02873">
    <property type="entry name" value="MurB_C"/>
    <property type="match status" value="1"/>
</dbReference>
<evidence type="ECO:0000256" key="3">
    <source>
        <dbReference type="ARBA" id="ARBA00004496"/>
    </source>
</evidence>
<dbReference type="Proteomes" id="UP000005522">
    <property type="component" value="Chromosome"/>
</dbReference>
<feature type="active site" evidence="19">
    <location>
        <position position="282"/>
    </location>
</feature>
<comment type="pathway">
    <text evidence="4 19">Cell wall biogenesis; peptidoglycan biosynthesis.</text>
</comment>
<dbReference type="UniPathway" id="UPA00219"/>
<comment type="cofactor">
    <cofactor evidence="1 19">
        <name>FAD</name>
        <dbReference type="ChEBI" id="CHEBI:57692"/>
    </cofactor>
</comment>
<keyword evidence="13 19" id="KW-0573">Peptidoglycan synthesis</keyword>
<evidence type="ECO:0000256" key="8">
    <source>
        <dbReference type="ARBA" id="ARBA00022618"/>
    </source>
</evidence>
<keyword evidence="7 19" id="KW-0963">Cytoplasm</keyword>